<dbReference type="Proteomes" id="UP001295740">
    <property type="component" value="Unassembled WGS sequence"/>
</dbReference>
<accession>A0AAI8V810</accession>
<evidence type="ECO:0000313" key="2">
    <source>
        <dbReference type="EMBL" id="CAJ2499777.1"/>
    </source>
</evidence>
<proteinExistence type="predicted"/>
<feature type="region of interest" description="Disordered" evidence="1">
    <location>
        <begin position="87"/>
        <end position="116"/>
    </location>
</feature>
<keyword evidence="3" id="KW-1185">Reference proteome</keyword>
<dbReference type="EMBL" id="CAUWAG010000003">
    <property type="protein sequence ID" value="CAJ2499777.1"/>
    <property type="molecule type" value="Genomic_DNA"/>
</dbReference>
<name>A0AAI8V810_9PEZI</name>
<organism evidence="2 3">
    <name type="scientific">Anthostomella pinea</name>
    <dbReference type="NCBI Taxonomy" id="933095"/>
    <lineage>
        <taxon>Eukaryota</taxon>
        <taxon>Fungi</taxon>
        <taxon>Dikarya</taxon>
        <taxon>Ascomycota</taxon>
        <taxon>Pezizomycotina</taxon>
        <taxon>Sordariomycetes</taxon>
        <taxon>Xylariomycetidae</taxon>
        <taxon>Xylariales</taxon>
        <taxon>Xylariaceae</taxon>
        <taxon>Anthostomella</taxon>
    </lineage>
</organism>
<reference evidence="2" key="1">
    <citation type="submission" date="2023-10" db="EMBL/GenBank/DDBJ databases">
        <authorList>
            <person name="Hackl T."/>
        </authorList>
    </citation>
    <scope>NUCLEOTIDE SEQUENCE</scope>
</reference>
<dbReference type="Pfam" id="PF26163">
    <property type="entry name" value="mS26"/>
    <property type="match status" value="1"/>
</dbReference>
<gene>
    <name evidence="2" type="ORF">KHLLAP_LOCUS245</name>
</gene>
<dbReference type="CDD" id="cd23703">
    <property type="entry name" value="mS26_PET12"/>
    <property type="match status" value="1"/>
</dbReference>
<evidence type="ECO:0000256" key="1">
    <source>
        <dbReference type="SAM" id="MobiDB-lite"/>
    </source>
</evidence>
<comment type="caution">
    <text evidence="2">The sequence shown here is derived from an EMBL/GenBank/DDBJ whole genome shotgun (WGS) entry which is preliminary data.</text>
</comment>
<dbReference type="InterPro" id="IPR058940">
    <property type="entry name" value="mS26_fungi"/>
</dbReference>
<protein>
    <submittedName>
        <fullName evidence="2">Uu.00g026300.m01.CDS01</fullName>
    </submittedName>
</protein>
<dbReference type="AlphaFoldDB" id="A0AAI8V810"/>
<feature type="region of interest" description="Disordered" evidence="1">
    <location>
        <begin position="292"/>
        <end position="318"/>
    </location>
</feature>
<sequence>MPPLLPRPSLIPRGCSTTPSTATAALSRLFTTTALHAQQTQQKIPPESPLFINVPNPPQDQSVEAKRELKPIKGFIPVPRRIFAHRDSHQKPTPQWLAQAAPEPTSPKSQEEPRSEIQAWKRRMAAGRRSNMRSGVKDLWARKQRSDAQLLQKQSARLAANRAAATALEREDERLTRATVTAATLRTAVLPDPLRFEHALESRARTTALHEQRSEARRDAVQELYMNARQFIVTEAELEARVERLFAPDYWKSHGLTGTGHAIENIWDLEGKPMTVGDMVNDVTRSTNSVMKSYESESTRTLKRQKQVAEELTGGKME</sequence>
<evidence type="ECO:0000313" key="3">
    <source>
        <dbReference type="Proteomes" id="UP001295740"/>
    </source>
</evidence>